<proteinExistence type="predicted"/>
<feature type="compositionally biased region" description="Low complexity" evidence="2">
    <location>
        <begin position="260"/>
        <end position="280"/>
    </location>
</feature>
<reference evidence="3" key="1">
    <citation type="journal article" date="2023" name="G3 (Bethesda)">
        <title>Whole genome assembly and annotation of the endangered Caribbean coral Acropora cervicornis.</title>
        <authorList>
            <person name="Selwyn J.D."/>
            <person name="Vollmer S.V."/>
        </authorList>
    </citation>
    <scope>NUCLEOTIDE SEQUENCE</scope>
    <source>
        <strain evidence="3">K2</strain>
    </source>
</reference>
<feature type="region of interest" description="Disordered" evidence="2">
    <location>
        <begin position="112"/>
        <end position="159"/>
    </location>
</feature>
<feature type="region of interest" description="Disordered" evidence="2">
    <location>
        <begin position="228"/>
        <end position="339"/>
    </location>
</feature>
<evidence type="ECO:0000313" key="3">
    <source>
        <dbReference type="EMBL" id="KAK2559843.1"/>
    </source>
</evidence>
<name>A0AAD9QEL7_ACRCE</name>
<reference evidence="3" key="2">
    <citation type="journal article" date="2023" name="Science">
        <title>Genomic signatures of disease resistance in endangered staghorn corals.</title>
        <authorList>
            <person name="Vollmer S.V."/>
            <person name="Selwyn J.D."/>
            <person name="Despard B.A."/>
            <person name="Roesel C.L."/>
        </authorList>
    </citation>
    <scope>NUCLEOTIDE SEQUENCE</scope>
    <source>
        <strain evidence="3">K2</strain>
    </source>
</reference>
<dbReference type="AlphaFoldDB" id="A0AAD9QEL7"/>
<sequence length="480" mass="53997">MAERTSRKRNAPARLREESWYLVCYEDDFCLRVMHEDEVQHIFPDESEEDIQVGDIISALWIPNGQYYDAKVLQTGSMLWLEKKVPTLLDSMKNKTTKKQVWIVTQTCAVATGPGSSNKENQPRKEKRGQRQKDGNKEKEQKAKEREEKKKKRVEDKQRQALFLETRKSQAAARWASTCSPIPSHHKEAEVTVVGEVHATSAAVFTPLPIRSRNLASEENVHIEEEHTLDNVSTPSCHHSFRQTSLSLPSAKRQKTTPVSRSLSSSSESSESPRGHNSSNLEESPREQLSNRYGKCDPRKGLHFQSSLVESSSEGEDDNENVPDPDLQAGNSQVSHGSCCKEQKLENEVLRKRIQKLHRRLNIALKAKTTEDITNNRPAPGVLDQSLATEYKMVELMEGSGVFWYSQQRAYCSAIQNWSGYVNAAIDIFFSKEKLSMSCAKGIEKKSKTGAGHEPLNPLIVQAIIGKACSKFNKEGITAS</sequence>
<feature type="coiled-coil region" evidence="1">
    <location>
        <begin position="340"/>
        <end position="367"/>
    </location>
</feature>
<protein>
    <recommendedName>
        <fullName evidence="5">BEN domain-containing protein</fullName>
    </recommendedName>
</protein>
<evidence type="ECO:0000256" key="1">
    <source>
        <dbReference type="SAM" id="Coils"/>
    </source>
</evidence>
<organism evidence="3 4">
    <name type="scientific">Acropora cervicornis</name>
    <name type="common">Staghorn coral</name>
    <dbReference type="NCBI Taxonomy" id="6130"/>
    <lineage>
        <taxon>Eukaryota</taxon>
        <taxon>Metazoa</taxon>
        <taxon>Cnidaria</taxon>
        <taxon>Anthozoa</taxon>
        <taxon>Hexacorallia</taxon>
        <taxon>Scleractinia</taxon>
        <taxon>Astrocoeniina</taxon>
        <taxon>Acroporidae</taxon>
        <taxon>Acropora</taxon>
    </lineage>
</organism>
<comment type="caution">
    <text evidence="3">The sequence shown here is derived from an EMBL/GenBank/DDBJ whole genome shotgun (WGS) entry which is preliminary data.</text>
</comment>
<keyword evidence="4" id="KW-1185">Reference proteome</keyword>
<feature type="compositionally biased region" description="Acidic residues" evidence="2">
    <location>
        <begin position="313"/>
        <end position="323"/>
    </location>
</feature>
<feature type="compositionally biased region" description="Basic and acidic residues" evidence="2">
    <location>
        <begin position="121"/>
        <end position="159"/>
    </location>
</feature>
<gene>
    <name evidence="3" type="ORF">P5673_017395</name>
</gene>
<feature type="compositionally biased region" description="Polar residues" evidence="2">
    <location>
        <begin position="230"/>
        <end position="248"/>
    </location>
</feature>
<evidence type="ECO:0008006" key="5">
    <source>
        <dbReference type="Google" id="ProtNLM"/>
    </source>
</evidence>
<dbReference type="Proteomes" id="UP001249851">
    <property type="component" value="Unassembled WGS sequence"/>
</dbReference>
<accession>A0AAD9QEL7</accession>
<dbReference type="EMBL" id="JARQWQ010000038">
    <property type="protein sequence ID" value="KAK2559843.1"/>
    <property type="molecule type" value="Genomic_DNA"/>
</dbReference>
<keyword evidence="1" id="KW-0175">Coiled coil</keyword>
<evidence type="ECO:0000313" key="4">
    <source>
        <dbReference type="Proteomes" id="UP001249851"/>
    </source>
</evidence>
<evidence type="ECO:0000256" key="2">
    <source>
        <dbReference type="SAM" id="MobiDB-lite"/>
    </source>
</evidence>